<dbReference type="Proteomes" id="UP000475117">
    <property type="component" value="Chromosome"/>
</dbReference>
<protein>
    <submittedName>
        <fullName evidence="1">Uncharacterized protein</fullName>
    </submittedName>
</protein>
<organism evidence="1 2">
    <name type="scientific">Sulfuriroseicoccus oceanibius</name>
    <dbReference type="NCBI Taxonomy" id="2707525"/>
    <lineage>
        <taxon>Bacteria</taxon>
        <taxon>Pseudomonadati</taxon>
        <taxon>Verrucomicrobiota</taxon>
        <taxon>Verrucomicrobiia</taxon>
        <taxon>Verrucomicrobiales</taxon>
        <taxon>Verrucomicrobiaceae</taxon>
        <taxon>Sulfuriroseicoccus</taxon>
    </lineage>
</organism>
<sequence>MIQLELSQMVILYICGMLVFIAVVAVILNSRRRRREREDWQRHLVCRGCMAGYKLERGQECAPCPHCGRVNRPDKHRPRL</sequence>
<keyword evidence="2" id="KW-1185">Reference proteome</keyword>
<proteinExistence type="predicted"/>
<accession>A0A6B3L9S6</accession>
<evidence type="ECO:0000313" key="2">
    <source>
        <dbReference type="Proteomes" id="UP000475117"/>
    </source>
</evidence>
<evidence type="ECO:0000313" key="1">
    <source>
        <dbReference type="EMBL" id="QQL46306.1"/>
    </source>
</evidence>
<dbReference type="AlphaFoldDB" id="A0A6B3L9S6"/>
<dbReference type="EMBL" id="CP066776">
    <property type="protein sequence ID" value="QQL46306.1"/>
    <property type="molecule type" value="Genomic_DNA"/>
</dbReference>
<reference evidence="1 2" key="1">
    <citation type="submission" date="2020-12" db="EMBL/GenBank/DDBJ databases">
        <title>Sulforoseuscoccus oceanibium gen. nov., sp. nov., a representative of the phylum Verrucomicrobia with special cytoplasmic membrane, and proposal of Sulforoseuscoccusaceae fam. nov.</title>
        <authorList>
            <person name="Xi F."/>
        </authorList>
    </citation>
    <scope>NUCLEOTIDE SEQUENCE [LARGE SCALE GENOMIC DNA]</scope>
    <source>
        <strain evidence="1 2">T37</strain>
    </source>
</reference>
<dbReference type="RefSeq" id="WP_164361477.1">
    <property type="nucleotide sequence ID" value="NZ_CP066776.1"/>
</dbReference>
<gene>
    <name evidence="1" type="ORF">G3M56_006960</name>
</gene>
<dbReference type="KEGG" id="soa:G3M56_006960"/>
<name>A0A6B3L9S6_9BACT</name>